<dbReference type="GeneID" id="93825971"/>
<comment type="similarity">
    <text evidence="1">Belongs to the class-I pyridoxal-phosphate-dependent aminotransferase family.</text>
</comment>
<comment type="caution">
    <text evidence="3">The sequence shown here is derived from an EMBL/GenBank/DDBJ whole genome shotgun (WGS) entry which is preliminary data.</text>
</comment>
<organism evidence="3 4">
    <name type="scientific">Streptococcus uberis</name>
    <dbReference type="NCBI Taxonomy" id="1349"/>
    <lineage>
        <taxon>Bacteria</taxon>
        <taxon>Bacillati</taxon>
        <taxon>Bacillota</taxon>
        <taxon>Bacilli</taxon>
        <taxon>Lactobacillales</taxon>
        <taxon>Streptococcaceae</taxon>
        <taxon>Streptococcus</taxon>
    </lineage>
</organism>
<gene>
    <name evidence="3" type="ORF">GKS16_04875</name>
</gene>
<dbReference type="Proteomes" id="UP000483839">
    <property type="component" value="Unassembled WGS sequence"/>
</dbReference>
<dbReference type="GO" id="GO:0008483">
    <property type="term" value="F:transaminase activity"/>
    <property type="evidence" value="ECO:0007669"/>
    <property type="project" value="UniProtKB-KW"/>
</dbReference>
<dbReference type="AlphaFoldDB" id="A0A6L6G832"/>
<dbReference type="InterPro" id="IPR015422">
    <property type="entry name" value="PyrdxlP-dep_Trfase_small"/>
</dbReference>
<dbReference type="SUPFAM" id="SSF53383">
    <property type="entry name" value="PLP-dependent transferases"/>
    <property type="match status" value="1"/>
</dbReference>
<evidence type="ECO:0000313" key="4">
    <source>
        <dbReference type="Proteomes" id="UP000483839"/>
    </source>
</evidence>
<protein>
    <recommendedName>
        <fullName evidence="1">Aminotransferase</fullName>
        <ecNumber evidence="1">2.6.1.-</ecNumber>
    </recommendedName>
</protein>
<evidence type="ECO:0000313" key="3">
    <source>
        <dbReference type="EMBL" id="MTD01604.1"/>
    </source>
</evidence>
<dbReference type="Pfam" id="PF00155">
    <property type="entry name" value="Aminotran_1_2"/>
    <property type="match status" value="1"/>
</dbReference>
<accession>A0A6L6G832</accession>
<keyword evidence="1 3" id="KW-0032">Aminotransferase</keyword>
<dbReference type="GO" id="GO:0030170">
    <property type="term" value="F:pyridoxal phosphate binding"/>
    <property type="evidence" value="ECO:0007669"/>
    <property type="project" value="InterPro"/>
</dbReference>
<evidence type="ECO:0000256" key="1">
    <source>
        <dbReference type="RuleBase" id="RU000481"/>
    </source>
</evidence>
<dbReference type="EC" id="2.6.1.-" evidence="1"/>
<sequence>MHLPEFGVESWLNKYENEARYDIANVSVQPISLKELCHISHRSMNSLMKEIRETRLDYGWIEGSPEFKKLVSSLYVKMKPENILQTNGATGANLLVLSALIQPGDHVVAHYPSYQQLYDLPKALGANLDYWPIKEELGWLPDIQELKRLVQENTKLIIINNAHNPSGALMDDAYLQEIIDIASSCGAYVLADEVYHSFEKERISGIADLYQKGISVNSMSKTFSLPGIRIGWVACSESLCHELKSYRDYTMISAGGINDKIAQLALESSNLLLERNKQILRENLKLLKDWIEGEPRLSFHQPFHVPTTLIKLKGHFSEKEFALDLLKETGTLVVPGSCFGIANHFRIGYACDRHTLEKGLDCISMQLKKEKYSINY</sequence>
<dbReference type="PANTHER" id="PTHR43510">
    <property type="entry name" value="AMINOTRANSFERASE FUNCTION, HYPOTHETICAL (EUROFUNG)"/>
    <property type="match status" value="1"/>
</dbReference>
<dbReference type="PANTHER" id="PTHR43510:SF1">
    <property type="entry name" value="AMINOTRANSFERASE FUNCTION, HYPOTHETICAL (EUROFUNG)"/>
    <property type="match status" value="1"/>
</dbReference>
<reference evidence="3 4" key="1">
    <citation type="submission" date="2019-11" db="EMBL/GenBank/DDBJ databases">
        <title>Streptococcus uberis isolated from clinical mastitis cases on a southeastern Queensland dairy.</title>
        <authorList>
            <person name="Workentine M.L."/>
            <person name="Price R."/>
            <person name="Olchowy T."/>
        </authorList>
    </citation>
    <scope>NUCLEOTIDE SEQUENCE [LARGE SCALE GENOMIC DNA]</scope>
    <source>
        <strain evidence="3 4">OLC4459-A17</strain>
    </source>
</reference>
<dbReference type="EMBL" id="WLXI01000040">
    <property type="protein sequence ID" value="MTD01604.1"/>
    <property type="molecule type" value="Genomic_DNA"/>
</dbReference>
<name>A0A6L6G832_STRUB</name>
<dbReference type="RefSeq" id="WP_037592299.1">
    <property type="nucleotide sequence ID" value="NZ_BAABQA010000003.1"/>
</dbReference>
<dbReference type="InterPro" id="IPR015421">
    <property type="entry name" value="PyrdxlP-dep_Trfase_major"/>
</dbReference>
<evidence type="ECO:0000259" key="2">
    <source>
        <dbReference type="Pfam" id="PF00155"/>
    </source>
</evidence>
<dbReference type="Gene3D" id="3.40.640.10">
    <property type="entry name" value="Type I PLP-dependent aspartate aminotransferase-like (Major domain)"/>
    <property type="match status" value="1"/>
</dbReference>
<comment type="cofactor">
    <cofactor evidence="1">
        <name>pyridoxal 5'-phosphate</name>
        <dbReference type="ChEBI" id="CHEBI:597326"/>
    </cofactor>
</comment>
<dbReference type="InterPro" id="IPR004839">
    <property type="entry name" value="Aminotransferase_I/II_large"/>
</dbReference>
<dbReference type="CDD" id="cd00609">
    <property type="entry name" value="AAT_like"/>
    <property type="match status" value="1"/>
</dbReference>
<dbReference type="InterPro" id="IPR004838">
    <property type="entry name" value="NHTrfase_class1_PyrdxlP-BS"/>
</dbReference>
<dbReference type="NCBIfam" id="NF005593">
    <property type="entry name" value="PRK07324.1"/>
    <property type="match status" value="1"/>
</dbReference>
<feature type="domain" description="Aminotransferase class I/classII large" evidence="2">
    <location>
        <begin position="51"/>
        <end position="361"/>
    </location>
</feature>
<dbReference type="Gene3D" id="3.90.1150.10">
    <property type="entry name" value="Aspartate Aminotransferase, domain 1"/>
    <property type="match status" value="1"/>
</dbReference>
<keyword evidence="1 3" id="KW-0808">Transferase</keyword>
<dbReference type="PROSITE" id="PS00105">
    <property type="entry name" value="AA_TRANSFER_CLASS_1"/>
    <property type="match status" value="1"/>
</dbReference>
<dbReference type="InterPro" id="IPR015424">
    <property type="entry name" value="PyrdxlP-dep_Trfase"/>
</dbReference>
<proteinExistence type="inferred from homology"/>